<dbReference type="GO" id="GO:0000731">
    <property type="term" value="P:DNA synthesis involved in DNA repair"/>
    <property type="evidence" value="ECO:0007669"/>
    <property type="project" value="TreeGrafter"/>
</dbReference>
<dbReference type="GO" id="GO:0008047">
    <property type="term" value="F:enzyme activator activity"/>
    <property type="evidence" value="ECO:0007669"/>
    <property type="project" value="TreeGrafter"/>
</dbReference>
<comment type="similarity">
    <text evidence="1">Belongs to the universal ribosomal protein uL11 family.</text>
</comment>
<keyword evidence="2" id="KW-0689">Ribosomal protein</keyword>
<dbReference type="SUPFAM" id="SSF56808">
    <property type="entry name" value="Ribosomal protein L1"/>
    <property type="match status" value="1"/>
</dbReference>
<dbReference type="InterPro" id="IPR021886">
    <property type="entry name" value="MgsA_C"/>
</dbReference>
<dbReference type="Proteomes" id="UP000250275">
    <property type="component" value="Unassembled WGS sequence"/>
</dbReference>
<dbReference type="GO" id="GO:0005840">
    <property type="term" value="C:ribosome"/>
    <property type="evidence" value="ECO:0007669"/>
    <property type="project" value="UniProtKB-KW"/>
</dbReference>
<dbReference type="Pfam" id="PF12002">
    <property type="entry name" value="MgsA_C"/>
    <property type="match status" value="1"/>
</dbReference>
<dbReference type="Gene3D" id="3.30.1550.10">
    <property type="entry name" value="Ribosomal protein L11/L12, N-terminal domain"/>
    <property type="match status" value="1"/>
</dbReference>
<evidence type="ECO:0000313" key="8">
    <source>
        <dbReference type="Proteomes" id="UP000250275"/>
    </source>
</evidence>
<dbReference type="PANTHER" id="PTHR13779:SF7">
    <property type="entry name" value="ATPASE WRNIP1"/>
    <property type="match status" value="1"/>
</dbReference>
<dbReference type="Gene3D" id="3.40.50.790">
    <property type="match status" value="1"/>
</dbReference>
<feature type="domain" description="Tr-type G" evidence="5">
    <location>
        <begin position="586"/>
        <end position="623"/>
    </location>
</feature>
<dbReference type="PANTHER" id="PTHR13779">
    <property type="entry name" value="WERNER HELICASE-INTERACTING PROTEIN 1 FAMILY MEMBER"/>
    <property type="match status" value="1"/>
</dbReference>
<reference evidence="7 8" key="1">
    <citation type="submission" date="2015-07" db="EMBL/GenBank/DDBJ databases">
        <title>The genome of Eufriesea mexicana.</title>
        <authorList>
            <person name="Pan H."/>
            <person name="Kapheim K."/>
        </authorList>
    </citation>
    <scope>NUCLEOTIDE SEQUENCE [LARGE SCALE GENOMIC DNA]</scope>
    <source>
        <strain evidence="7">0111107269</strain>
        <tissue evidence="7">Whole body</tissue>
    </source>
</reference>
<dbReference type="InterPro" id="IPR027417">
    <property type="entry name" value="P-loop_NTPase"/>
</dbReference>
<dbReference type="OrthoDB" id="6484078at2759"/>
<dbReference type="AlphaFoldDB" id="A0A310SJP1"/>
<dbReference type="GO" id="GO:0003746">
    <property type="term" value="F:translation elongation factor activity"/>
    <property type="evidence" value="ECO:0007669"/>
    <property type="project" value="UniProtKB-KW"/>
</dbReference>
<dbReference type="InterPro" id="IPR023674">
    <property type="entry name" value="Ribosomal_uL1-like"/>
</dbReference>
<dbReference type="SUPFAM" id="SSF54747">
    <property type="entry name" value="Ribosomal L11/L12e N-terminal domain"/>
    <property type="match status" value="1"/>
</dbReference>
<evidence type="ECO:0000256" key="2">
    <source>
        <dbReference type="ARBA" id="ARBA00022980"/>
    </source>
</evidence>
<gene>
    <name evidence="7" type="ORF">WN48_08939</name>
</gene>
<dbReference type="GO" id="GO:0017116">
    <property type="term" value="F:single-stranded DNA helicase activity"/>
    <property type="evidence" value="ECO:0007669"/>
    <property type="project" value="TreeGrafter"/>
</dbReference>
<evidence type="ECO:0000259" key="6">
    <source>
        <dbReference type="Pfam" id="PF12002"/>
    </source>
</evidence>
<dbReference type="InterPro" id="IPR020785">
    <property type="entry name" value="Ribosomal_uL11_CS"/>
</dbReference>
<dbReference type="InterPro" id="IPR008921">
    <property type="entry name" value="DNA_pol3_clamp-load_cplx_C"/>
</dbReference>
<sequence>MCTDKPLAPIFRPTTVNEIVGQCYLINNRNKIINRKLNQKFLASLIFYDNPGAGISSIAQQSLKSEFSESLLEIPPDFQPSPKVESTTGPRQQIAPESRPLMNHPPSNPDLKGLYTTPLKQYRQPGDIGLASPALAIGKKFAIDTFRQIGIPEGSTMLGIVVIEMVLSEKSNSANLAVQKAYSDAFQRKIYSISDYLRHNLSEALKKSVGTEPNLPTLRTQPPNGELYAIAEQLTENAVSNELTQEIISIALSKLFTGTNGSVKVLSGLSGFDLYSIQKVTGTIEYLKSLTTFATAILNFTNGIKGIIRSSDKGVPRTPLSTKEVNKMLYRNSKNSSQTKSKETERIIRDFELNDFVHTTSGALQTRKGQVPELDEDKGIIQLPGGSAEAGDRLTSSDIDMSRVCREFNDKTKNQIDDVNPVPIAIFITVCKEDAIKIIAGTTENMGITVDAGTGKTQRILVITTTKQKEAMEGQADFDGDKETIEKLQKGKISRALGSTGLMTTAKLGTVTMDVEKAVADIRKDAAKNTYASPPFEQIHLWNCFFYSQARYANSIQNKLAAEIMNAAIRNDLSIKKRDEIHPSNRDIGIMAHIDAGKTTTTERALYHTGKIHKIGEANEGAATMA</sequence>
<dbReference type="GO" id="GO:0005525">
    <property type="term" value="F:GTP binding"/>
    <property type="evidence" value="ECO:0007669"/>
    <property type="project" value="InterPro"/>
</dbReference>
<organism evidence="7 8">
    <name type="scientific">Eufriesea mexicana</name>
    <dbReference type="NCBI Taxonomy" id="516756"/>
    <lineage>
        <taxon>Eukaryota</taxon>
        <taxon>Metazoa</taxon>
        <taxon>Ecdysozoa</taxon>
        <taxon>Arthropoda</taxon>
        <taxon>Hexapoda</taxon>
        <taxon>Insecta</taxon>
        <taxon>Pterygota</taxon>
        <taxon>Neoptera</taxon>
        <taxon>Endopterygota</taxon>
        <taxon>Hymenoptera</taxon>
        <taxon>Apocrita</taxon>
        <taxon>Aculeata</taxon>
        <taxon>Apoidea</taxon>
        <taxon>Anthophila</taxon>
        <taxon>Apidae</taxon>
        <taxon>Eufriesea</taxon>
    </lineage>
</organism>
<dbReference type="InterPro" id="IPR016095">
    <property type="entry name" value="Ribosomal_uL1_3-a/b-sand"/>
</dbReference>
<dbReference type="PROSITE" id="PS00359">
    <property type="entry name" value="RIBOSOMAL_L11"/>
    <property type="match status" value="1"/>
</dbReference>
<dbReference type="GO" id="GO:0006261">
    <property type="term" value="P:DNA-templated DNA replication"/>
    <property type="evidence" value="ECO:0007669"/>
    <property type="project" value="TreeGrafter"/>
</dbReference>
<feature type="region of interest" description="Disordered" evidence="4">
    <location>
        <begin position="76"/>
        <end position="108"/>
    </location>
</feature>
<dbReference type="SUPFAM" id="SSF52540">
    <property type="entry name" value="P-loop containing nucleoside triphosphate hydrolases"/>
    <property type="match status" value="1"/>
</dbReference>
<dbReference type="Gene3D" id="3.40.50.300">
    <property type="entry name" value="P-loop containing nucleotide triphosphate hydrolases"/>
    <property type="match status" value="2"/>
</dbReference>
<dbReference type="InterPro" id="IPR000795">
    <property type="entry name" value="T_Tr_GTP-bd_dom"/>
</dbReference>
<proteinExistence type="inferred from homology"/>
<evidence type="ECO:0000313" key="7">
    <source>
        <dbReference type="EMBL" id="OAD53810.1"/>
    </source>
</evidence>
<dbReference type="Pfam" id="PF00009">
    <property type="entry name" value="GTP_EFTU"/>
    <property type="match status" value="1"/>
</dbReference>
<evidence type="ECO:0000259" key="5">
    <source>
        <dbReference type="Pfam" id="PF00009"/>
    </source>
</evidence>
<evidence type="ECO:0000256" key="4">
    <source>
        <dbReference type="SAM" id="MobiDB-lite"/>
    </source>
</evidence>
<keyword evidence="8" id="KW-1185">Reference proteome</keyword>
<dbReference type="GO" id="GO:0003924">
    <property type="term" value="F:GTPase activity"/>
    <property type="evidence" value="ECO:0007669"/>
    <property type="project" value="InterPro"/>
</dbReference>
<keyword evidence="7" id="KW-0251">Elongation factor</keyword>
<evidence type="ECO:0000256" key="1">
    <source>
        <dbReference type="ARBA" id="ARBA00010537"/>
    </source>
</evidence>
<dbReference type="GO" id="GO:1990904">
    <property type="term" value="C:ribonucleoprotein complex"/>
    <property type="evidence" value="ECO:0007669"/>
    <property type="project" value="UniProtKB-KW"/>
</dbReference>
<dbReference type="SUPFAM" id="SSF48019">
    <property type="entry name" value="post-AAA+ oligomerization domain-like"/>
    <property type="match status" value="1"/>
</dbReference>
<accession>A0A310SJP1</accession>
<keyword evidence="3" id="KW-0687">Ribonucleoprotein</keyword>
<dbReference type="InterPro" id="IPR051314">
    <property type="entry name" value="AAA_ATPase_RarA/MGS1/WRNIP1"/>
</dbReference>
<keyword evidence="7" id="KW-0648">Protein biosynthesis</keyword>
<name>A0A310SJP1_9HYME</name>
<protein>
    <submittedName>
        <fullName evidence="7">Elongation factor G</fullName>
    </submittedName>
</protein>
<dbReference type="GO" id="GO:0003735">
    <property type="term" value="F:structural constituent of ribosome"/>
    <property type="evidence" value="ECO:0007669"/>
    <property type="project" value="InterPro"/>
</dbReference>
<dbReference type="EMBL" id="KQ765625">
    <property type="protein sequence ID" value="OAD53810.1"/>
    <property type="molecule type" value="Genomic_DNA"/>
</dbReference>
<dbReference type="GO" id="GO:0003677">
    <property type="term" value="F:DNA binding"/>
    <property type="evidence" value="ECO:0007669"/>
    <property type="project" value="InterPro"/>
</dbReference>
<feature type="domain" description="MgsA AAA+ ATPase C-terminal" evidence="6">
    <location>
        <begin position="127"/>
        <end position="206"/>
    </location>
</feature>
<evidence type="ECO:0000256" key="3">
    <source>
        <dbReference type="ARBA" id="ARBA00023274"/>
    </source>
</evidence>
<dbReference type="InterPro" id="IPR036796">
    <property type="entry name" value="Ribosomal_uL11_N_sf"/>
</dbReference>